<dbReference type="AlphaFoldDB" id="A0A1M4WQ07"/>
<dbReference type="InterPro" id="IPR036737">
    <property type="entry name" value="OmpA-like_sf"/>
</dbReference>
<protein>
    <submittedName>
        <fullName evidence="5">OmpA-OmpF porin, OOP family</fullName>
    </submittedName>
</protein>
<organism evidence="5 6">
    <name type="scientific">Flavobacterium fontis</name>
    <dbReference type="NCBI Taxonomy" id="1124188"/>
    <lineage>
        <taxon>Bacteria</taxon>
        <taxon>Pseudomonadati</taxon>
        <taxon>Bacteroidota</taxon>
        <taxon>Flavobacteriia</taxon>
        <taxon>Flavobacteriales</taxon>
        <taxon>Flavobacteriaceae</taxon>
        <taxon>Flavobacterium</taxon>
    </lineage>
</organism>
<dbReference type="CDD" id="cd07185">
    <property type="entry name" value="OmpA_C-like"/>
    <property type="match status" value="1"/>
</dbReference>
<keyword evidence="3" id="KW-0732">Signal</keyword>
<dbReference type="InterPro" id="IPR006665">
    <property type="entry name" value="OmpA-like"/>
</dbReference>
<dbReference type="GO" id="GO:0005509">
    <property type="term" value="F:calcium ion binding"/>
    <property type="evidence" value="ECO:0007669"/>
    <property type="project" value="InterPro"/>
</dbReference>
<keyword evidence="6" id="KW-1185">Reference proteome</keyword>
<dbReference type="Pfam" id="PF00691">
    <property type="entry name" value="OmpA"/>
    <property type="match status" value="1"/>
</dbReference>
<sequence length="452" mass="51341">MKTTFKFFFLSLFFQWASAQENAAILDSVNGKEIDSTISKLNNYRWRFEFSIGESKGITPYSENYFSTNNKKKFGVLDINSYTIGATYTLNRTIGIRGTFAFDRFREKENKSKPFETAQFRLGIEAMVDLNSFLKFNSEDSRFKLMLHSGIVLSTFQEVTSDKNPISGRRELNGGIVLGVMPMYRITKQGFVHLDLVTIHNFRQHYTWDGVYSNPDQNLYGHMINVSLGFSYSFGKQLKWKSDNKEIVDLEAKNNALQKRVEDLEVKMNDADKDGVPDYLDIENNSVAGVAVDTRGVMIDVNKNGVPDELERYLETKYGSVEQSKTITKNNDTESAEFFKRSIDEGYISILFDIDSATPNAVSYDGIYFVLNYLKQNPSANITIVGYADAKGDKEYNKRLALARAKNVKDILEKSGIESNRMNAISGGMDQTVDVNAAEARKLVRRVIFKIN</sequence>
<feature type="signal peptide" evidence="3">
    <location>
        <begin position="1"/>
        <end position="19"/>
    </location>
</feature>
<keyword evidence="2" id="KW-0175">Coiled coil</keyword>
<evidence type="ECO:0000313" key="6">
    <source>
        <dbReference type="Proteomes" id="UP000184147"/>
    </source>
</evidence>
<dbReference type="PROSITE" id="PS51123">
    <property type="entry name" value="OMPA_2"/>
    <property type="match status" value="1"/>
</dbReference>
<gene>
    <name evidence="5" type="ORF">SAMN05444377_101375</name>
</gene>
<name>A0A1M4WQ07_9FLAO</name>
<evidence type="ECO:0000313" key="5">
    <source>
        <dbReference type="EMBL" id="SHE83305.1"/>
    </source>
</evidence>
<dbReference type="GO" id="GO:0016020">
    <property type="term" value="C:membrane"/>
    <property type="evidence" value="ECO:0007669"/>
    <property type="project" value="UniProtKB-UniRule"/>
</dbReference>
<reference evidence="5 6" key="1">
    <citation type="submission" date="2016-11" db="EMBL/GenBank/DDBJ databases">
        <authorList>
            <person name="Jaros S."/>
            <person name="Januszkiewicz K."/>
            <person name="Wedrychowicz H."/>
        </authorList>
    </citation>
    <scope>NUCLEOTIDE SEQUENCE [LARGE SCALE GENOMIC DNA]</scope>
    <source>
        <strain evidence="5 6">DSM 25660</strain>
    </source>
</reference>
<evidence type="ECO:0000259" key="4">
    <source>
        <dbReference type="PROSITE" id="PS51123"/>
    </source>
</evidence>
<evidence type="ECO:0000256" key="3">
    <source>
        <dbReference type="SAM" id="SignalP"/>
    </source>
</evidence>
<dbReference type="SUPFAM" id="SSF103647">
    <property type="entry name" value="TSP type-3 repeat"/>
    <property type="match status" value="1"/>
</dbReference>
<accession>A0A1M4WQ07</accession>
<feature type="chain" id="PRO_5012725314" evidence="3">
    <location>
        <begin position="20"/>
        <end position="452"/>
    </location>
</feature>
<dbReference type="PANTHER" id="PTHR30329:SF21">
    <property type="entry name" value="LIPOPROTEIN YIAD-RELATED"/>
    <property type="match status" value="1"/>
</dbReference>
<dbReference type="InterPro" id="IPR050330">
    <property type="entry name" value="Bact_OuterMem_StrucFunc"/>
</dbReference>
<proteinExistence type="predicted"/>
<dbReference type="SUPFAM" id="SSF103088">
    <property type="entry name" value="OmpA-like"/>
    <property type="match status" value="1"/>
</dbReference>
<dbReference type="Proteomes" id="UP000184147">
    <property type="component" value="Unassembled WGS sequence"/>
</dbReference>
<keyword evidence="1" id="KW-0472">Membrane</keyword>
<dbReference type="STRING" id="1124188.SAMN05444377_101375"/>
<feature type="coiled-coil region" evidence="2">
    <location>
        <begin position="247"/>
        <end position="274"/>
    </location>
</feature>
<dbReference type="EMBL" id="FQVQ01000001">
    <property type="protein sequence ID" value="SHE83305.1"/>
    <property type="molecule type" value="Genomic_DNA"/>
</dbReference>
<evidence type="ECO:0000256" key="2">
    <source>
        <dbReference type="SAM" id="Coils"/>
    </source>
</evidence>
<dbReference type="Gene3D" id="3.30.1330.60">
    <property type="entry name" value="OmpA-like domain"/>
    <property type="match status" value="1"/>
</dbReference>
<dbReference type="RefSeq" id="WP_073360906.1">
    <property type="nucleotide sequence ID" value="NZ_FQVQ01000001.1"/>
</dbReference>
<evidence type="ECO:0000256" key="1">
    <source>
        <dbReference type="PROSITE-ProRule" id="PRU00473"/>
    </source>
</evidence>
<feature type="domain" description="OmpA-like" evidence="4">
    <location>
        <begin position="339"/>
        <end position="452"/>
    </location>
</feature>
<dbReference type="InterPro" id="IPR028974">
    <property type="entry name" value="TSP_type-3_rpt"/>
</dbReference>
<dbReference type="PANTHER" id="PTHR30329">
    <property type="entry name" value="STATOR ELEMENT OF FLAGELLAR MOTOR COMPLEX"/>
    <property type="match status" value="1"/>
</dbReference>
<dbReference type="OrthoDB" id="1522982at2"/>